<dbReference type="PANTHER" id="PTHR13405">
    <property type="entry name" value="NUCLEAR PORE COMPLEX PROTEIN NUP133"/>
    <property type="match status" value="1"/>
</dbReference>
<keyword evidence="5" id="KW-0653">Protein transport</keyword>
<dbReference type="GO" id="GO:0031080">
    <property type="term" value="C:nuclear pore outer ring"/>
    <property type="evidence" value="ECO:0007669"/>
    <property type="project" value="TreeGrafter"/>
</dbReference>
<dbReference type="GO" id="GO:0016973">
    <property type="term" value="P:poly(A)+ mRNA export from nucleus"/>
    <property type="evidence" value="ECO:0007669"/>
    <property type="project" value="TreeGrafter"/>
</dbReference>
<keyword evidence="11" id="KW-1185">Reference proteome</keyword>
<dbReference type="InterPro" id="IPR015943">
    <property type="entry name" value="WD40/YVTN_repeat-like_dom_sf"/>
</dbReference>
<reference evidence="9 11" key="2">
    <citation type="journal article" date="2013" name="Nature">
        <title>Insights into bilaterian evolution from three spiralian genomes.</title>
        <authorList>
            <person name="Simakov O."/>
            <person name="Marletaz F."/>
            <person name="Cho S.J."/>
            <person name="Edsinger-Gonzales E."/>
            <person name="Havlak P."/>
            <person name="Hellsten U."/>
            <person name="Kuo D.H."/>
            <person name="Larsson T."/>
            <person name="Lv J."/>
            <person name="Arendt D."/>
            <person name="Savage R."/>
            <person name="Osoegawa K."/>
            <person name="de Jong P."/>
            <person name="Grimwood J."/>
            <person name="Chapman J.A."/>
            <person name="Shapiro H."/>
            <person name="Aerts A."/>
            <person name="Otillar R.P."/>
            <person name="Terry A.Y."/>
            <person name="Boore J.L."/>
            <person name="Grigoriev I.V."/>
            <person name="Lindberg D.R."/>
            <person name="Seaver E.C."/>
            <person name="Weisblat D.A."/>
            <person name="Putnam N.H."/>
            <person name="Rokhsar D.S."/>
        </authorList>
    </citation>
    <scope>NUCLEOTIDE SEQUENCE</scope>
    <source>
        <strain evidence="9 11">I ESC-2004</strain>
    </source>
</reference>
<dbReference type="InterPro" id="IPR037624">
    <property type="entry name" value="Nup133-like"/>
</dbReference>
<comment type="subcellular location">
    <subcellularLocation>
        <location evidence="1">Nucleus envelope</location>
    </subcellularLocation>
</comment>
<dbReference type="GO" id="GO:0000972">
    <property type="term" value="P:transcription-dependent tethering of RNA polymerase II gene DNA at nuclear periphery"/>
    <property type="evidence" value="ECO:0007669"/>
    <property type="project" value="TreeGrafter"/>
</dbReference>
<dbReference type="GO" id="GO:0006606">
    <property type="term" value="P:protein import into nucleus"/>
    <property type="evidence" value="ECO:0007669"/>
    <property type="project" value="TreeGrafter"/>
</dbReference>
<dbReference type="OMA" id="TRKYEEY"/>
<evidence type="ECO:0000313" key="10">
    <source>
        <dbReference type="EnsemblMetazoa" id="CapteP225400"/>
    </source>
</evidence>
<evidence type="ECO:0000313" key="9">
    <source>
        <dbReference type="EMBL" id="ELU08863.1"/>
    </source>
</evidence>
<gene>
    <name evidence="9" type="ORF">CAPTEDRAFT_225400</name>
</gene>
<evidence type="ECO:0000256" key="1">
    <source>
        <dbReference type="ARBA" id="ARBA00004259"/>
    </source>
</evidence>
<dbReference type="Gene3D" id="2.130.10.10">
    <property type="entry name" value="YVTN repeat-like/Quinoprotein amine dehydrogenase"/>
    <property type="match status" value="2"/>
</dbReference>
<feature type="domain" description="Nucleoporin Nup133/Nup155-like C-terminal" evidence="8">
    <location>
        <begin position="758"/>
        <end position="944"/>
    </location>
</feature>
<dbReference type="FunCoup" id="R7URT4">
    <property type="interactions" value="2162"/>
</dbReference>
<dbReference type="SUPFAM" id="SSF117289">
    <property type="entry name" value="Nucleoporin domain"/>
    <property type="match status" value="1"/>
</dbReference>
<dbReference type="InterPro" id="IPR007187">
    <property type="entry name" value="Nucleoporin_Nup133/Nup155_C"/>
</dbReference>
<sequence length="1079" mass="120896">MRHLHLGKWNHSLNSSALKSGDEGPQHTLEEFSGADLPLLVTETLTLDGREADVRFNPDGWAWLVCASKLLIWRSLDGRLGKACYELVLPQSEENPSADCVSLSTSQQGVVSCVACSAEGSVRYWPNVAQKGSVGETELNAEDYCVLVISLDASIVSRALAMPQSMLSGIGRRMSSFIFGASQPQPVLTKLHRVLPGEFDEESGAQTFYVLAGSSLQKWTVYSDTEKMVYEVNVEQWLRERLAGDVWAEDASRLTKLQTWLIDLHVSQDGVVVLGAGVNPDVSQQLYYTLGTISTDGASPPRSFLAFSVPKYTSVYQESEQEALLSFRLLCPQPSSAFLHSRHQVLCLSVNGSSQPVDKVEFSTPGDSILGFGVIDKQVIFLSDKFGLVTIRKGGQAQQEEAMGSESFLDTSVRIDTCLVSTGERLLDMTLSDDEMARFKAAFLHAGRGIMTRAQALIQELFPPGLPASKDVDSAMDSLVSQLSQEMVDDFPASDPRWAESVPHDGASSTASLILLHQLEDKLKAHNLFTKFLHSVDLWPRLGSVTVREAPMATRLLLQEHAEKVVAARGLRMQHADYAQLVDSCIEKVLVQRGQTEQPPSGLTHQDIFYREVSRVDDILRLMQVHEEESLFGDLPPTALVELIASVNSILCSMLFEVSQFRQKNGQEFAPEAQVSEPEHLPWTASEGPGGMRGLLSRQHAMTVENALPEAQDSHQRQLLIEQLLQLTDAILDGFRIQLDSVKQSGGQNVRYMELVRQYEGQRSLLLAPFLEMKQHERAASLAEKYCDFATLVQLCEETDDQQRLSRYMEQFGNRGFSDFVFKWYVDEGKRGKLLSCDRLSQMPQLGRFLQTDEHKYMSWLHNIAMGNFLQAHATLFDLAKEEEKIFSKKKTLLSLSKLAALASEDPPDIIANNWEEIQREQTLMLHQEQLPESVIEGLALDVEKFRVFSAEELIELFTGELNVDAMEFDFKKALDLLEFLPKDGRADFDRLLMLIWSRAILRDSWTDLDSTEAETACKRTVFFRTVELAIAEDMDLATRLPNLDRLLSSDELQGLSSNKTFRFFLGTAFEQIQRMMAK</sequence>
<reference evidence="11" key="1">
    <citation type="submission" date="2012-12" db="EMBL/GenBank/DDBJ databases">
        <authorList>
            <person name="Hellsten U."/>
            <person name="Grimwood J."/>
            <person name="Chapman J.A."/>
            <person name="Shapiro H."/>
            <person name="Aerts A."/>
            <person name="Otillar R.P."/>
            <person name="Terry A.Y."/>
            <person name="Boore J.L."/>
            <person name="Simakov O."/>
            <person name="Marletaz F."/>
            <person name="Cho S.-J."/>
            <person name="Edsinger-Gonzales E."/>
            <person name="Havlak P."/>
            <person name="Kuo D.-H."/>
            <person name="Larsson T."/>
            <person name="Lv J."/>
            <person name="Arendt D."/>
            <person name="Savage R."/>
            <person name="Osoegawa K."/>
            <person name="de Jong P."/>
            <person name="Lindberg D.R."/>
            <person name="Seaver E.C."/>
            <person name="Weisblat D.A."/>
            <person name="Putnam N.H."/>
            <person name="Grigoriev I.V."/>
            <person name="Rokhsar D.S."/>
        </authorList>
    </citation>
    <scope>NUCLEOTIDE SEQUENCE</scope>
    <source>
        <strain evidence="11">I ESC-2004</strain>
    </source>
</reference>
<keyword evidence="6" id="KW-0811">Translocation</keyword>
<evidence type="ECO:0000259" key="8">
    <source>
        <dbReference type="Pfam" id="PF03177"/>
    </source>
</evidence>
<reference evidence="10" key="3">
    <citation type="submission" date="2015-06" db="UniProtKB">
        <authorList>
            <consortium name="EnsemblMetazoa"/>
        </authorList>
    </citation>
    <scope>IDENTIFICATION</scope>
</reference>
<dbReference type="PANTHER" id="PTHR13405:SF11">
    <property type="entry name" value="NUCLEAR PORE COMPLEX PROTEIN NUP133"/>
    <property type="match status" value="1"/>
</dbReference>
<keyword evidence="7" id="KW-0539">Nucleus</keyword>
<dbReference type="AlphaFoldDB" id="R7URT4"/>
<evidence type="ECO:0000256" key="5">
    <source>
        <dbReference type="ARBA" id="ARBA00022927"/>
    </source>
</evidence>
<dbReference type="HOGENOM" id="CLU_008593_1_0_1"/>
<accession>R7URT4</accession>
<protein>
    <recommendedName>
        <fullName evidence="8">Nucleoporin Nup133/Nup155-like C-terminal domain-containing protein</fullName>
    </recommendedName>
</protein>
<dbReference type="Proteomes" id="UP000014760">
    <property type="component" value="Unassembled WGS sequence"/>
</dbReference>
<dbReference type="GO" id="GO:0017056">
    <property type="term" value="F:structural constituent of nuclear pore"/>
    <property type="evidence" value="ECO:0007669"/>
    <property type="project" value="InterPro"/>
</dbReference>
<evidence type="ECO:0000256" key="6">
    <source>
        <dbReference type="ARBA" id="ARBA00023010"/>
    </source>
</evidence>
<dbReference type="EMBL" id="KB298689">
    <property type="protein sequence ID" value="ELU08863.1"/>
    <property type="molecule type" value="Genomic_DNA"/>
</dbReference>
<dbReference type="Gene3D" id="1.25.40.700">
    <property type="match status" value="1"/>
</dbReference>
<evidence type="ECO:0000256" key="2">
    <source>
        <dbReference type="ARBA" id="ARBA00005569"/>
    </source>
</evidence>
<dbReference type="Pfam" id="PF03177">
    <property type="entry name" value="Nucleoporin_C"/>
    <property type="match status" value="1"/>
</dbReference>
<evidence type="ECO:0000313" key="11">
    <source>
        <dbReference type="Proteomes" id="UP000014760"/>
    </source>
</evidence>
<comment type="similarity">
    <text evidence="2">Belongs to the nucleoporin Nup133 family.</text>
</comment>
<dbReference type="STRING" id="283909.R7URT4"/>
<dbReference type="EMBL" id="AMQN01006580">
    <property type="status" value="NOT_ANNOTATED_CDS"/>
    <property type="molecule type" value="Genomic_DNA"/>
</dbReference>
<evidence type="ECO:0000256" key="3">
    <source>
        <dbReference type="ARBA" id="ARBA00022448"/>
    </source>
</evidence>
<keyword evidence="3" id="KW-0813">Transport</keyword>
<dbReference type="OrthoDB" id="103454at2759"/>
<keyword evidence="4" id="KW-0509">mRNA transport</keyword>
<dbReference type="EnsemblMetazoa" id="CapteT225400">
    <property type="protein sequence ID" value="CapteP225400"/>
    <property type="gene ID" value="CapteG225400"/>
</dbReference>
<name>R7URT4_CAPTE</name>
<dbReference type="Gene3D" id="1.20.58.1380">
    <property type="match status" value="1"/>
</dbReference>
<evidence type="ECO:0000256" key="4">
    <source>
        <dbReference type="ARBA" id="ARBA00022816"/>
    </source>
</evidence>
<evidence type="ECO:0000256" key="7">
    <source>
        <dbReference type="ARBA" id="ARBA00023242"/>
    </source>
</evidence>
<organism evidence="9">
    <name type="scientific">Capitella teleta</name>
    <name type="common">Polychaete worm</name>
    <dbReference type="NCBI Taxonomy" id="283909"/>
    <lineage>
        <taxon>Eukaryota</taxon>
        <taxon>Metazoa</taxon>
        <taxon>Spiralia</taxon>
        <taxon>Lophotrochozoa</taxon>
        <taxon>Annelida</taxon>
        <taxon>Polychaeta</taxon>
        <taxon>Sedentaria</taxon>
        <taxon>Scolecida</taxon>
        <taxon>Capitellidae</taxon>
        <taxon>Capitella</taxon>
    </lineage>
</organism>
<proteinExistence type="inferred from homology"/>